<evidence type="ECO:0000313" key="11">
    <source>
        <dbReference type="Proteomes" id="UP000323257"/>
    </source>
</evidence>
<evidence type="ECO:0000259" key="9">
    <source>
        <dbReference type="PROSITE" id="PS50885"/>
    </source>
</evidence>
<dbReference type="CDD" id="cd12912">
    <property type="entry name" value="PDC2_MCP_like"/>
    <property type="match status" value="1"/>
</dbReference>
<dbReference type="PROSITE" id="PS50885">
    <property type="entry name" value="HAMP"/>
    <property type="match status" value="1"/>
</dbReference>
<evidence type="ECO:0000259" key="8">
    <source>
        <dbReference type="PROSITE" id="PS50111"/>
    </source>
</evidence>
<protein>
    <submittedName>
        <fullName evidence="10">Methyl-accepting chemotaxis protein</fullName>
    </submittedName>
</protein>
<dbReference type="InterPro" id="IPR004089">
    <property type="entry name" value="MCPsignal_dom"/>
</dbReference>
<feature type="transmembrane region" description="Helical" evidence="7">
    <location>
        <begin position="95"/>
        <end position="116"/>
    </location>
</feature>
<evidence type="ECO:0000256" key="7">
    <source>
        <dbReference type="SAM" id="Phobius"/>
    </source>
</evidence>
<keyword evidence="3 7" id="KW-0472">Membrane</keyword>
<dbReference type="InterPro" id="IPR003660">
    <property type="entry name" value="HAMP_dom"/>
</dbReference>
<dbReference type="GO" id="GO:0005886">
    <property type="term" value="C:plasma membrane"/>
    <property type="evidence" value="ECO:0007669"/>
    <property type="project" value="UniProtKB-SubCell"/>
</dbReference>
<dbReference type="PANTHER" id="PTHR32089">
    <property type="entry name" value="METHYL-ACCEPTING CHEMOTAXIS PROTEIN MCPB"/>
    <property type="match status" value="1"/>
</dbReference>
<dbReference type="PANTHER" id="PTHR32089:SF112">
    <property type="entry name" value="LYSOZYME-LIKE PROTEIN-RELATED"/>
    <property type="match status" value="1"/>
</dbReference>
<keyword evidence="7" id="KW-0812">Transmembrane</keyword>
<feature type="domain" description="HAMP" evidence="9">
    <location>
        <begin position="117"/>
        <end position="169"/>
    </location>
</feature>
<dbReference type="SUPFAM" id="SSF58104">
    <property type="entry name" value="Methyl-accepting chemotaxis protein (MCP) signaling domain"/>
    <property type="match status" value="1"/>
</dbReference>
<evidence type="ECO:0000313" key="10">
    <source>
        <dbReference type="EMBL" id="TYP72454.1"/>
    </source>
</evidence>
<dbReference type="PROSITE" id="PS50111">
    <property type="entry name" value="CHEMOTAXIS_TRANSDUC_2"/>
    <property type="match status" value="1"/>
</dbReference>
<evidence type="ECO:0000256" key="6">
    <source>
        <dbReference type="PROSITE-ProRule" id="PRU00284"/>
    </source>
</evidence>
<dbReference type="AlphaFoldDB" id="A0A5S5BZG8"/>
<dbReference type="SMART" id="SM00304">
    <property type="entry name" value="HAMP"/>
    <property type="match status" value="1"/>
</dbReference>
<keyword evidence="2" id="KW-1003">Cell membrane</keyword>
<dbReference type="Proteomes" id="UP000323257">
    <property type="component" value="Unassembled WGS sequence"/>
</dbReference>
<dbReference type="CDD" id="cd06225">
    <property type="entry name" value="HAMP"/>
    <property type="match status" value="1"/>
</dbReference>
<proteinExistence type="inferred from homology"/>
<dbReference type="GO" id="GO:0007165">
    <property type="term" value="P:signal transduction"/>
    <property type="evidence" value="ECO:0007669"/>
    <property type="project" value="UniProtKB-KW"/>
</dbReference>
<keyword evidence="11" id="KW-1185">Reference proteome</keyword>
<keyword evidence="7" id="KW-1133">Transmembrane helix</keyword>
<dbReference type="EMBL" id="VNHS01000008">
    <property type="protein sequence ID" value="TYP72454.1"/>
    <property type="molecule type" value="Genomic_DNA"/>
</dbReference>
<dbReference type="Pfam" id="PF00015">
    <property type="entry name" value="MCPsignal"/>
    <property type="match status" value="1"/>
</dbReference>
<comment type="subcellular location">
    <subcellularLocation>
        <location evidence="1">Cell membrane</location>
    </subcellularLocation>
</comment>
<gene>
    <name evidence="10" type="ORF">BCM02_108108</name>
</gene>
<evidence type="ECO:0000256" key="3">
    <source>
        <dbReference type="ARBA" id="ARBA00023136"/>
    </source>
</evidence>
<comment type="similarity">
    <text evidence="5">Belongs to the methyl-accepting chemotaxis (MCP) protein family.</text>
</comment>
<evidence type="ECO:0000256" key="4">
    <source>
        <dbReference type="ARBA" id="ARBA00023224"/>
    </source>
</evidence>
<comment type="caution">
    <text evidence="10">The sequence shown here is derived from an EMBL/GenBank/DDBJ whole genome shotgun (WGS) entry which is preliminary data.</text>
</comment>
<evidence type="ECO:0000256" key="5">
    <source>
        <dbReference type="ARBA" id="ARBA00029447"/>
    </source>
</evidence>
<evidence type="ECO:0000256" key="2">
    <source>
        <dbReference type="ARBA" id="ARBA00022475"/>
    </source>
</evidence>
<feature type="domain" description="Methyl-accepting transducer" evidence="8">
    <location>
        <begin position="188"/>
        <end position="428"/>
    </location>
</feature>
<keyword evidence="4 6" id="KW-0807">Transducer</keyword>
<dbReference type="Pfam" id="PF00672">
    <property type="entry name" value="HAMP"/>
    <property type="match status" value="1"/>
</dbReference>
<dbReference type="Gene3D" id="3.30.450.20">
    <property type="entry name" value="PAS domain"/>
    <property type="match status" value="1"/>
</dbReference>
<name>A0A5S5BZG8_9BACL</name>
<evidence type="ECO:0000256" key="1">
    <source>
        <dbReference type="ARBA" id="ARBA00004236"/>
    </source>
</evidence>
<dbReference type="SMART" id="SM00283">
    <property type="entry name" value="MA"/>
    <property type="match status" value="1"/>
</dbReference>
<organism evidence="10 11">
    <name type="scientific">Paenibacillus methanolicus</name>
    <dbReference type="NCBI Taxonomy" id="582686"/>
    <lineage>
        <taxon>Bacteria</taxon>
        <taxon>Bacillati</taxon>
        <taxon>Bacillota</taxon>
        <taxon>Bacilli</taxon>
        <taxon>Bacillales</taxon>
        <taxon>Paenibacillaceae</taxon>
        <taxon>Paenibacillus</taxon>
    </lineage>
</organism>
<reference evidence="10 11" key="1">
    <citation type="submission" date="2019-07" db="EMBL/GenBank/DDBJ databases">
        <title>Genomic Encyclopedia of Type Strains, Phase III (KMG-III): the genomes of soil and plant-associated and newly described type strains.</title>
        <authorList>
            <person name="Whitman W."/>
        </authorList>
    </citation>
    <scope>NUCLEOTIDE SEQUENCE [LARGE SCALE GENOMIC DNA]</scope>
    <source>
        <strain evidence="10 11">BL24</strain>
    </source>
</reference>
<accession>A0A5S5BZG8</accession>
<dbReference type="Gene3D" id="1.10.287.950">
    <property type="entry name" value="Methyl-accepting chemotaxis protein"/>
    <property type="match status" value="1"/>
</dbReference>
<sequence length="444" mass="47753">MGESGYAYILSQSGVYQSHKDTSLATKSLKDVESEETAELFANEVLAKKEGRVEYTSAADVRELAFYAVIEQTVWRVVVAGDEAELLSSVRQVQVMTWITIVVGAAAVAILAYLFSSLMLKPIFAMITTMKVVAKGDLTPRLAVAGNDELLQMKMILNDMLDAFSGTLGKMSESVQHTAASSEQLSAIATSSSDAAENMAKSVDQMAQGARVQFEGSEQSSTAMEEMAIGIQRVAESSSNVYEMAQGMNEQVRMGSIAVKNAVTEIVNANEVVGRSVHSVQTLENKSQEVNQIVQFISEIAAQTNLLSLNAAIEAARAGEHGRGFAVVAAEVKKLAVQVVQHGVEQVEELGSIFDRIVDAVGDVTAQIQEVSAASEQMSVSSEEIAASMNETLGISRESLNELTSVSSSTAEQYRSMQEIAAYSDSLSQMATELQDMVMKFKMK</sequence>